<feature type="binding site" evidence="5">
    <location>
        <position position="191"/>
    </location>
    <ligand>
        <name>ATP</name>
        <dbReference type="ChEBI" id="CHEBI:30616"/>
    </ligand>
</feature>
<reference evidence="7 8" key="1">
    <citation type="journal article" date="2015" name="Appl. Environ. Microbiol.">
        <title>The Geoglobus acetivorans genome: Fe(III) reduction, acetate utilization, autotrophic growth, and degradation of aromatic compounds in a hyperthermophilic archaeon.</title>
        <authorList>
            <person name="Mardanov A.V."/>
            <person name="Slododkina G.B."/>
            <person name="Slobodkin A.I."/>
            <person name="Beletsky A.V."/>
            <person name="Gavrilov S.N."/>
            <person name="Kublanov I.V."/>
            <person name="Bonch-Osmolovskaya E.A."/>
            <person name="Skryabin K.G."/>
            <person name="Ravin N.V."/>
        </authorList>
    </citation>
    <scope>NUCLEOTIDE SEQUENCE [LARGE SCALE GENOMIC DNA]</scope>
    <source>
        <strain evidence="7 8">SBH6</strain>
    </source>
</reference>
<dbReference type="InterPro" id="IPR049945">
    <property type="entry name" value="AAA_22"/>
</dbReference>
<dbReference type="InterPro" id="IPR027417">
    <property type="entry name" value="P-loop_NTPase"/>
</dbReference>
<dbReference type="Pfam" id="PF22703">
    <property type="entry name" value="Cdc6_lid"/>
    <property type="match status" value="1"/>
</dbReference>
<dbReference type="PANTHER" id="PTHR10763:SF26">
    <property type="entry name" value="CELL DIVISION CONTROL PROTEIN 6 HOMOLOG"/>
    <property type="match status" value="1"/>
</dbReference>
<keyword evidence="2 5" id="KW-0235">DNA replication</keyword>
<dbReference type="STRING" id="565033.GACE_1022"/>
<sequence>MLRWDETIFRSEDVFDPDFIPDVLLHREGQLSQLTASVMPALRGGSPVHTLCLGPPATGKTSSVRYVLSQAEGVRAAYVRCPAFATAYRIMAKVFEDVCGHQAPQTGIPYIKLFQKTMERLDRPLVVVLDDVNFISIDVVNELLYLLLKAPEEYGVKLGVVAIATDIKFPLALSPEVGAIFHYTTVHFPLYGREEMRDILRWRVEHGFADGAFSDEAFERVVELASDSGDLRFGIYLLRAAGLNAERRGSRRVEVQDVDAVYAGGAKIFLAKSLSALNSDEREVLKIVYLLDEEVAAGDLYRFFQKEVGMSYQRFYEILNKLERLRLVDFIFDRKGRGKTRYVYKRYDSDVVLGALREF</sequence>
<dbReference type="CDD" id="cd00090">
    <property type="entry name" value="HTH_ARSR"/>
    <property type="match status" value="1"/>
</dbReference>
<gene>
    <name evidence="7" type="ORF">GACE_1022</name>
</gene>
<dbReference type="GeneID" id="24797608"/>
<dbReference type="InterPro" id="IPR011991">
    <property type="entry name" value="ArsR-like_HTH"/>
</dbReference>
<dbReference type="HAMAP" id="MF_01407">
    <property type="entry name" value="ORC1_type_DNA_replic_protein"/>
    <property type="match status" value="1"/>
</dbReference>
<dbReference type="SMART" id="SM01074">
    <property type="entry name" value="Cdc6_C"/>
    <property type="match status" value="1"/>
</dbReference>
<dbReference type="AlphaFoldDB" id="A0A0A7GGI4"/>
<dbReference type="EMBL" id="CP009552">
    <property type="protein sequence ID" value="AIY90066.1"/>
    <property type="molecule type" value="Genomic_DNA"/>
</dbReference>
<dbReference type="InterPro" id="IPR015163">
    <property type="entry name" value="Cdc6_C"/>
</dbReference>
<dbReference type="GO" id="GO:0051301">
    <property type="term" value="P:cell division"/>
    <property type="evidence" value="ECO:0007669"/>
    <property type="project" value="UniProtKB-KW"/>
</dbReference>
<dbReference type="InterPro" id="IPR014277">
    <property type="entry name" value="Orc1/Cdc6_arc"/>
</dbReference>
<dbReference type="SUPFAM" id="SSF52540">
    <property type="entry name" value="P-loop containing nucleoside triphosphate hydrolases"/>
    <property type="match status" value="1"/>
</dbReference>
<dbReference type="Gene3D" id="3.40.50.300">
    <property type="entry name" value="P-loop containing nucleotide triphosphate hydrolases"/>
    <property type="match status" value="1"/>
</dbReference>
<dbReference type="HOGENOM" id="CLU_025112_3_0_2"/>
<keyword evidence="4 5" id="KW-0067">ATP-binding</keyword>
<dbReference type="InterPro" id="IPR055237">
    <property type="entry name" value="Cdc6_lid"/>
</dbReference>
<dbReference type="Gene3D" id="1.10.8.60">
    <property type="match status" value="1"/>
</dbReference>
<comment type="similarity">
    <text evidence="1 5">Belongs to the CDC6/cdc18 family.</text>
</comment>
<dbReference type="PANTHER" id="PTHR10763">
    <property type="entry name" value="CELL DIVISION CONTROL PROTEIN 6-RELATED"/>
    <property type="match status" value="1"/>
</dbReference>
<feature type="binding site" evidence="5">
    <location>
        <begin position="58"/>
        <end position="62"/>
    </location>
    <ligand>
        <name>ATP</name>
        <dbReference type="ChEBI" id="CHEBI:30616"/>
    </ligand>
</feature>
<evidence type="ECO:0000313" key="7">
    <source>
        <dbReference type="EMBL" id="AIY90066.1"/>
    </source>
</evidence>
<dbReference type="NCBIfam" id="TIGR02928">
    <property type="entry name" value="orc1/cdc6 family replication initiation protein"/>
    <property type="match status" value="1"/>
</dbReference>
<keyword evidence="7" id="KW-0131">Cell cycle</keyword>
<protein>
    <recommendedName>
        <fullName evidence="5">ORC1-type DNA replication protein</fullName>
    </recommendedName>
</protein>
<evidence type="ECO:0000256" key="2">
    <source>
        <dbReference type="ARBA" id="ARBA00022705"/>
    </source>
</evidence>
<keyword evidence="7" id="KW-0132">Cell division</keyword>
<proteinExistence type="inferred from homology"/>
<dbReference type="NCBIfam" id="NF001624">
    <property type="entry name" value="PRK00411.1-2"/>
    <property type="match status" value="1"/>
</dbReference>
<evidence type="ECO:0000313" key="8">
    <source>
        <dbReference type="Proteomes" id="UP000030624"/>
    </source>
</evidence>
<evidence type="ECO:0000256" key="3">
    <source>
        <dbReference type="ARBA" id="ARBA00022741"/>
    </source>
</evidence>
<dbReference type="Pfam" id="PF13401">
    <property type="entry name" value="AAA_22"/>
    <property type="match status" value="1"/>
</dbReference>
<feature type="domain" description="Cdc6 C-terminal" evidence="6">
    <location>
        <begin position="284"/>
        <end position="356"/>
    </location>
</feature>
<dbReference type="GO" id="GO:0016887">
    <property type="term" value="F:ATP hydrolysis activity"/>
    <property type="evidence" value="ECO:0007669"/>
    <property type="project" value="InterPro"/>
</dbReference>
<organism evidence="7 8">
    <name type="scientific">Geoglobus acetivorans</name>
    <dbReference type="NCBI Taxonomy" id="565033"/>
    <lineage>
        <taxon>Archaea</taxon>
        <taxon>Methanobacteriati</taxon>
        <taxon>Methanobacteriota</taxon>
        <taxon>Archaeoglobi</taxon>
        <taxon>Archaeoglobales</taxon>
        <taxon>Archaeoglobaceae</taxon>
        <taxon>Geoglobus</taxon>
    </lineage>
</organism>
<dbReference type="RefSeq" id="WP_048091706.1">
    <property type="nucleotide sequence ID" value="NZ_CP009552.1"/>
</dbReference>
<dbReference type="InterPro" id="IPR036390">
    <property type="entry name" value="WH_DNA-bd_sf"/>
</dbReference>
<evidence type="ECO:0000256" key="4">
    <source>
        <dbReference type="ARBA" id="ARBA00022840"/>
    </source>
</evidence>
<dbReference type="GO" id="GO:0006260">
    <property type="term" value="P:DNA replication"/>
    <property type="evidence" value="ECO:0007669"/>
    <property type="project" value="UniProtKB-UniRule"/>
</dbReference>
<name>A0A0A7GGI4_GEOAI</name>
<dbReference type="InterPro" id="IPR050311">
    <property type="entry name" value="ORC1/CDC6"/>
</dbReference>
<dbReference type="SUPFAM" id="SSF46785">
    <property type="entry name" value="Winged helix' DNA-binding domain"/>
    <property type="match status" value="1"/>
</dbReference>
<dbReference type="GO" id="GO:0005524">
    <property type="term" value="F:ATP binding"/>
    <property type="evidence" value="ECO:0007669"/>
    <property type="project" value="UniProtKB-UniRule"/>
</dbReference>
<evidence type="ECO:0000259" key="6">
    <source>
        <dbReference type="SMART" id="SM01074"/>
    </source>
</evidence>
<feature type="binding site" evidence="5">
    <location>
        <position position="203"/>
    </location>
    <ligand>
        <name>ATP</name>
        <dbReference type="ChEBI" id="CHEBI:30616"/>
    </ligand>
</feature>
<dbReference type="Proteomes" id="UP000030624">
    <property type="component" value="Chromosome"/>
</dbReference>
<evidence type="ECO:0000256" key="5">
    <source>
        <dbReference type="HAMAP-Rule" id="MF_01407"/>
    </source>
</evidence>
<dbReference type="eggNOG" id="arCOG00467">
    <property type="taxonomic scope" value="Archaea"/>
</dbReference>
<comment type="function">
    <text evidence="5">Involved in regulation of DNA replication.</text>
</comment>
<dbReference type="KEGG" id="gac:GACE_1022"/>
<accession>A0A0A7GGI4</accession>
<evidence type="ECO:0000256" key="1">
    <source>
        <dbReference type="ARBA" id="ARBA00006184"/>
    </source>
</evidence>
<keyword evidence="3 5" id="KW-0547">Nucleotide-binding</keyword>